<dbReference type="Pfam" id="PF14278">
    <property type="entry name" value="TetR_C_8"/>
    <property type="match status" value="1"/>
</dbReference>
<dbReference type="Gene3D" id="1.10.357.10">
    <property type="entry name" value="Tetracycline Repressor, domain 2"/>
    <property type="match status" value="1"/>
</dbReference>
<evidence type="ECO:0000313" key="4">
    <source>
        <dbReference type="EMBL" id="KRL67714.1"/>
    </source>
</evidence>
<evidence type="ECO:0000256" key="2">
    <source>
        <dbReference type="PROSITE-ProRule" id="PRU00335"/>
    </source>
</evidence>
<dbReference type="InterPro" id="IPR050624">
    <property type="entry name" value="HTH-type_Tx_Regulator"/>
</dbReference>
<dbReference type="Proteomes" id="UP000052013">
    <property type="component" value="Unassembled WGS sequence"/>
</dbReference>
<evidence type="ECO:0000313" key="5">
    <source>
        <dbReference type="Proteomes" id="UP000052013"/>
    </source>
</evidence>
<protein>
    <submittedName>
        <fullName evidence="4">Transcriptional regulator</fullName>
    </submittedName>
</protein>
<dbReference type="InterPro" id="IPR001647">
    <property type="entry name" value="HTH_TetR"/>
</dbReference>
<dbReference type="PROSITE" id="PS50977">
    <property type="entry name" value="HTH_TETR_2"/>
    <property type="match status" value="1"/>
</dbReference>
<accession>A0A0R1SMH0</accession>
<evidence type="ECO:0000256" key="1">
    <source>
        <dbReference type="ARBA" id="ARBA00023125"/>
    </source>
</evidence>
<dbReference type="PANTHER" id="PTHR43479">
    <property type="entry name" value="ACREF/ENVCD OPERON REPRESSOR-RELATED"/>
    <property type="match status" value="1"/>
</dbReference>
<feature type="domain" description="HTH tetR-type" evidence="3">
    <location>
        <begin position="8"/>
        <end position="68"/>
    </location>
</feature>
<proteinExistence type="predicted"/>
<dbReference type="AlphaFoldDB" id="A0A0R1SMH0"/>
<dbReference type="RefSeq" id="WP_225427548.1">
    <property type="nucleotide sequence ID" value="NZ_AZEY01000029.1"/>
</dbReference>
<dbReference type="GO" id="GO:0003677">
    <property type="term" value="F:DNA binding"/>
    <property type="evidence" value="ECO:0007669"/>
    <property type="project" value="UniProtKB-UniRule"/>
</dbReference>
<organism evidence="4 5">
    <name type="scientific">Lentilactobacillus diolivorans DSM 14421</name>
    <dbReference type="NCBI Taxonomy" id="1423739"/>
    <lineage>
        <taxon>Bacteria</taxon>
        <taxon>Bacillati</taxon>
        <taxon>Bacillota</taxon>
        <taxon>Bacilli</taxon>
        <taxon>Lactobacillales</taxon>
        <taxon>Lactobacillaceae</taxon>
        <taxon>Lentilactobacillus</taxon>
    </lineage>
</organism>
<gene>
    <name evidence="4" type="ORF">FC85_GL002569</name>
</gene>
<dbReference type="InterPro" id="IPR009057">
    <property type="entry name" value="Homeodomain-like_sf"/>
</dbReference>
<name>A0A0R1SMH0_9LACO</name>
<sequence length="178" mass="20681">MGLDRRQRKTQQAIEREFIRLLQAKPLNKISVAEIVSGADISRSTFYLHYTDIYELYDQINNGFLDGLVSSFEAYYPAVTESYFGLAQRLIDYIVKNKKLSKIFINENNVSLIDKLSKIFIDKVLAFEKIDSNNYEEYYLVVWSVRGMIGAIINWINEGMDPAEGIFVDVMRKILDRL</sequence>
<dbReference type="PANTHER" id="PTHR43479:SF7">
    <property type="entry name" value="TETR-FAMILY TRANSCRIPTIONAL REGULATOR"/>
    <property type="match status" value="1"/>
</dbReference>
<keyword evidence="1 2" id="KW-0238">DNA-binding</keyword>
<evidence type="ECO:0000259" key="3">
    <source>
        <dbReference type="PROSITE" id="PS50977"/>
    </source>
</evidence>
<dbReference type="PATRIC" id="fig|1423739.3.peg.2668"/>
<dbReference type="InterPro" id="IPR039532">
    <property type="entry name" value="TetR_C_Firmicutes"/>
</dbReference>
<reference evidence="4 5" key="1">
    <citation type="journal article" date="2015" name="Genome Announc.">
        <title>Expanding the biotechnology potential of lactobacilli through comparative genomics of 213 strains and associated genera.</title>
        <authorList>
            <person name="Sun Z."/>
            <person name="Harris H.M."/>
            <person name="McCann A."/>
            <person name="Guo C."/>
            <person name="Argimon S."/>
            <person name="Zhang W."/>
            <person name="Yang X."/>
            <person name="Jeffery I.B."/>
            <person name="Cooney J.C."/>
            <person name="Kagawa T.F."/>
            <person name="Liu W."/>
            <person name="Song Y."/>
            <person name="Salvetti E."/>
            <person name="Wrobel A."/>
            <person name="Rasinkangas P."/>
            <person name="Parkhill J."/>
            <person name="Rea M.C."/>
            <person name="O'Sullivan O."/>
            <person name="Ritari J."/>
            <person name="Douillard F.P."/>
            <person name="Paul Ross R."/>
            <person name="Yang R."/>
            <person name="Briner A.E."/>
            <person name="Felis G.E."/>
            <person name="de Vos W.M."/>
            <person name="Barrangou R."/>
            <person name="Klaenhammer T.R."/>
            <person name="Caufield P.W."/>
            <person name="Cui Y."/>
            <person name="Zhang H."/>
            <person name="O'Toole P.W."/>
        </authorList>
    </citation>
    <scope>NUCLEOTIDE SEQUENCE [LARGE SCALE GENOMIC DNA]</scope>
    <source>
        <strain evidence="4 5">DSM 14421</strain>
    </source>
</reference>
<dbReference type="STRING" id="1423739.FC85_GL002569"/>
<dbReference type="EMBL" id="AZEY01000029">
    <property type="protein sequence ID" value="KRL67714.1"/>
    <property type="molecule type" value="Genomic_DNA"/>
</dbReference>
<feature type="DNA-binding region" description="H-T-H motif" evidence="2">
    <location>
        <begin position="31"/>
        <end position="50"/>
    </location>
</feature>
<dbReference type="SUPFAM" id="SSF46689">
    <property type="entry name" value="Homeodomain-like"/>
    <property type="match status" value="1"/>
</dbReference>
<comment type="caution">
    <text evidence="4">The sequence shown here is derived from an EMBL/GenBank/DDBJ whole genome shotgun (WGS) entry which is preliminary data.</text>
</comment>